<dbReference type="HOGENOM" id="CLU_2451140_0_0_5"/>
<proteinExistence type="predicted"/>
<dbReference type="STRING" id="765698.Mesci_5493"/>
<dbReference type="RefSeq" id="WP_013533241.1">
    <property type="nucleotide sequence ID" value="NC_014923.1"/>
</dbReference>
<dbReference type="InterPro" id="IPR007838">
    <property type="entry name" value="Cell_div_ZapA-like"/>
</dbReference>
<protein>
    <recommendedName>
        <fullName evidence="3">Cell division protein ZapA</fullName>
    </recommendedName>
</protein>
<evidence type="ECO:0008006" key="3">
    <source>
        <dbReference type="Google" id="ProtNLM"/>
    </source>
</evidence>
<evidence type="ECO:0000313" key="1">
    <source>
        <dbReference type="EMBL" id="ADV14590.1"/>
    </source>
</evidence>
<organism evidence="1 2">
    <name type="scientific">Mesorhizobium ciceri biovar biserrulae (strain HAMBI 2942 / LMG 23838 / WSM1271)</name>
    <dbReference type="NCBI Taxonomy" id="765698"/>
    <lineage>
        <taxon>Bacteria</taxon>
        <taxon>Pseudomonadati</taxon>
        <taxon>Pseudomonadota</taxon>
        <taxon>Alphaproteobacteria</taxon>
        <taxon>Hyphomicrobiales</taxon>
        <taxon>Phyllobacteriaceae</taxon>
        <taxon>Mesorhizobium</taxon>
    </lineage>
</organism>
<reference evidence="2" key="1">
    <citation type="submission" date="2011-01" db="EMBL/GenBank/DDBJ databases">
        <title>Complete sequence of chromosome of Mesorhizobium ciceri bv. biserrulae WSM1271.</title>
        <authorList>
            <person name="Lucas S."/>
            <person name="Copeland A."/>
            <person name="Lapidus A."/>
            <person name="Cheng J.-F."/>
            <person name="Goodwin L."/>
            <person name="Pitluck S."/>
            <person name="Teshima H."/>
            <person name="Detter J.C."/>
            <person name="Han C."/>
            <person name="Tapia R."/>
            <person name="Land M."/>
            <person name="Hauser L."/>
            <person name="Kyrpides N."/>
            <person name="Ivanova N."/>
            <person name="Nandasena K."/>
            <person name="Reeve W.G."/>
            <person name="Howieson J.G."/>
            <person name="O'Hara G."/>
            <person name="Tiwari R.P."/>
            <person name="Woyke T."/>
        </authorList>
    </citation>
    <scope>NUCLEOTIDE SEQUENCE [LARGE SCALE GENOMIC DNA]</scope>
    <source>
        <strain evidence="2">HAMBI 2942 / LMG 23838 / WSM1271</strain>
    </source>
</reference>
<dbReference type="KEGG" id="mci:Mesci_5493"/>
<gene>
    <name evidence="1" type="ordered locus">Mesci_5493</name>
</gene>
<dbReference type="Proteomes" id="UP000007471">
    <property type="component" value="Chromosome"/>
</dbReference>
<dbReference type="EMBL" id="CP002447">
    <property type="protein sequence ID" value="ADV14590.1"/>
    <property type="molecule type" value="Genomic_DNA"/>
</dbReference>
<dbReference type="PATRIC" id="fig|765698.3.peg.6028"/>
<dbReference type="OrthoDB" id="8452123at2"/>
<accession>E8TEH5</accession>
<dbReference type="Pfam" id="PF05164">
    <property type="entry name" value="ZapA"/>
    <property type="match status" value="1"/>
</dbReference>
<name>E8TEH5_MESCW</name>
<evidence type="ECO:0000313" key="2">
    <source>
        <dbReference type="Proteomes" id="UP000007471"/>
    </source>
</evidence>
<dbReference type="GeneID" id="90992823"/>
<dbReference type="AlphaFoldDB" id="E8TEH5"/>
<sequence length="89" mass="9694">MNDAKLPAFEDIGQIEVDFLGQRIVIGCIEGEQEKALRLAKRFEIDAGEVTKAVSAEIEPIQAMLMAGILAYEQLEQAEAGYNNGADHS</sequence>